<proteinExistence type="predicted"/>
<dbReference type="OrthoDB" id="3051642at2759"/>
<evidence type="ECO:0000313" key="4">
    <source>
        <dbReference type="Proteomes" id="UP000765509"/>
    </source>
</evidence>
<protein>
    <recommendedName>
        <fullName evidence="2">Reverse transcriptase Ty1/copia-type domain-containing protein</fullName>
    </recommendedName>
</protein>
<dbReference type="EMBL" id="AVOT02033562">
    <property type="protein sequence ID" value="MBW0527472.1"/>
    <property type="molecule type" value="Genomic_DNA"/>
</dbReference>
<feature type="region of interest" description="Disordered" evidence="1">
    <location>
        <begin position="1"/>
        <end position="27"/>
    </location>
</feature>
<gene>
    <name evidence="3" type="ORF">O181_067187</name>
</gene>
<name>A0A9Q3I506_9BASI</name>
<dbReference type="Proteomes" id="UP000765509">
    <property type="component" value="Unassembled WGS sequence"/>
</dbReference>
<evidence type="ECO:0000313" key="3">
    <source>
        <dbReference type="EMBL" id="MBW0527472.1"/>
    </source>
</evidence>
<dbReference type="AlphaFoldDB" id="A0A9Q3I506"/>
<evidence type="ECO:0000256" key="1">
    <source>
        <dbReference type="SAM" id="MobiDB-lite"/>
    </source>
</evidence>
<evidence type="ECO:0000259" key="2">
    <source>
        <dbReference type="Pfam" id="PF07727"/>
    </source>
</evidence>
<keyword evidence="4" id="KW-1185">Reference proteome</keyword>
<comment type="caution">
    <text evidence="3">The sequence shown here is derived from an EMBL/GenBank/DDBJ whole genome shotgun (WGS) entry which is preliminary data.</text>
</comment>
<sequence length="220" mass="24599">MGIIPSSMEDEDHFTKSTSFNSNSSVPSVVNEEEIVQQSSLLAPQRPGRDILLTSNIAPKNVSSNLDQANILEGKHRRAKMTIISHLSKNPKSWDNAMREPDEKEWVNTLNNELHNLTSRGVIETVPLPSGKWAIDFSVQFKCKFDSDNNLVKNKVRICAQGFLQQPGVDYDNKFSPTGKFSSSRALLSVASSRKLEVHHMDAVAAFLNPSLNEEIYMKI</sequence>
<dbReference type="InterPro" id="IPR013103">
    <property type="entry name" value="RVT_2"/>
</dbReference>
<feature type="domain" description="Reverse transcriptase Ty1/copia-type" evidence="2">
    <location>
        <begin position="124"/>
        <end position="219"/>
    </location>
</feature>
<dbReference type="Pfam" id="PF07727">
    <property type="entry name" value="RVT_2"/>
    <property type="match status" value="1"/>
</dbReference>
<feature type="compositionally biased region" description="Low complexity" evidence="1">
    <location>
        <begin position="17"/>
        <end position="27"/>
    </location>
</feature>
<reference evidence="3" key="1">
    <citation type="submission" date="2021-03" db="EMBL/GenBank/DDBJ databases">
        <title>Draft genome sequence of rust myrtle Austropuccinia psidii MF-1, a brazilian biotype.</title>
        <authorList>
            <person name="Quecine M.C."/>
            <person name="Pachon D.M.R."/>
            <person name="Bonatelli M.L."/>
            <person name="Correr F.H."/>
            <person name="Franceschini L.M."/>
            <person name="Leite T.F."/>
            <person name="Margarido G.R.A."/>
            <person name="Almeida C.A."/>
            <person name="Ferrarezi J.A."/>
            <person name="Labate C.A."/>
        </authorList>
    </citation>
    <scope>NUCLEOTIDE SEQUENCE</scope>
    <source>
        <strain evidence="3">MF-1</strain>
    </source>
</reference>
<organism evidence="3 4">
    <name type="scientific">Austropuccinia psidii MF-1</name>
    <dbReference type="NCBI Taxonomy" id="1389203"/>
    <lineage>
        <taxon>Eukaryota</taxon>
        <taxon>Fungi</taxon>
        <taxon>Dikarya</taxon>
        <taxon>Basidiomycota</taxon>
        <taxon>Pucciniomycotina</taxon>
        <taxon>Pucciniomycetes</taxon>
        <taxon>Pucciniales</taxon>
        <taxon>Sphaerophragmiaceae</taxon>
        <taxon>Austropuccinia</taxon>
    </lineage>
</organism>
<accession>A0A9Q3I506</accession>